<dbReference type="RefSeq" id="WP_166401233.1">
    <property type="nucleotide sequence ID" value="NZ_JAANHS010000001.1"/>
</dbReference>
<feature type="signal peptide" evidence="1">
    <location>
        <begin position="1"/>
        <end position="22"/>
    </location>
</feature>
<keyword evidence="3" id="KW-1185">Reference proteome</keyword>
<evidence type="ECO:0000313" key="2">
    <source>
        <dbReference type="EMBL" id="NHB75173.1"/>
    </source>
</evidence>
<evidence type="ECO:0000256" key="1">
    <source>
        <dbReference type="SAM" id="SignalP"/>
    </source>
</evidence>
<feature type="chain" id="PRO_5045617658" evidence="1">
    <location>
        <begin position="23"/>
        <end position="274"/>
    </location>
</feature>
<proteinExistence type="predicted"/>
<accession>A0ABX0G1L1</accession>
<reference evidence="2 3" key="1">
    <citation type="journal article" date="2022" name="Microorganisms">
        <title>Genome Sequence and Characterization of a Xanthorhodopsin-Containing, Aerobic Anoxygenic Phototrophic Rhodobacter Species, Isolated from Mesophilic Conditions at Yellowstone National Park.</title>
        <authorList>
            <person name="Kyndt J.A."/>
            <person name="Robertson S."/>
            <person name="Shoffstall I.B."/>
            <person name="Ramaley R.F."/>
            <person name="Meyer T.E."/>
        </authorList>
    </citation>
    <scope>NUCLEOTIDE SEQUENCE [LARGE SCALE GENOMIC DNA]</scope>
    <source>
        <strain evidence="2 3">M37P</strain>
    </source>
</reference>
<dbReference type="Pfam" id="PF04338">
    <property type="entry name" value="DUF481"/>
    <property type="match status" value="1"/>
</dbReference>
<dbReference type="Proteomes" id="UP001515660">
    <property type="component" value="Unassembled WGS sequence"/>
</dbReference>
<sequence length="274" mass="30024">MKKHLFLTVPALAILAVMPALAQDITGIQNLDDRITDIEQDVAEDMARSNDAARFGSPDYKPGFSGSAALGYVARTGNTESQEFNLGARMRYAEGNWVQTFGVAADFAKDAGVRTKEDLFAVYDANYYLNDRFYLFGLGRVQRDGLASTADDIARDGFVGFGPGYRVVNTPDMAWRVQAGIGVSYLKDGLGNSETETGYLAASRFYYQISDAVFLTNDTDILSSDTALRANNDFGVNFKMSDTLSTRVSYLTDYNDARGIRTDNRLGVSLVIGF</sequence>
<dbReference type="EMBL" id="JAANHS010000001">
    <property type="protein sequence ID" value="NHB75173.1"/>
    <property type="molecule type" value="Genomic_DNA"/>
</dbReference>
<protein>
    <submittedName>
        <fullName evidence="2">DUF481 domain-containing protein</fullName>
    </submittedName>
</protein>
<organism evidence="2 3">
    <name type="scientific">Rhodobacter calidifons</name>
    <dbReference type="NCBI Taxonomy" id="2715277"/>
    <lineage>
        <taxon>Bacteria</taxon>
        <taxon>Pseudomonadati</taxon>
        <taxon>Pseudomonadota</taxon>
        <taxon>Alphaproteobacteria</taxon>
        <taxon>Rhodobacterales</taxon>
        <taxon>Rhodobacter group</taxon>
        <taxon>Rhodobacter</taxon>
    </lineage>
</organism>
<evidence type="ECO:0000313" key="3">
    <source>
        <dbReference type="Proteomes" id="UP001515660"/>
    </source>
</evidence>
<keyword evidence="1" id="KW-0732">Signal</keyword>
<comment type="caution">
    <text evidence="2">The sequence shown here is derived from an EMBL/GenBank/DDBJ whole genome shotgun (WGS) entry which is preliminary data.</text>
</comment>
<dbReference type="InterPro" id="IPR007433">
    <property type="entry name" value="DUF481"/>
</dbReference>
<name>A0ABX0G1L1_9RHOB</name>
<gene>
    <name evidence="2" type="ORF">G8O29_00275</name>
</gene>